<feature type="chain" id="PRO_5024367631" description="Transmembrane protein" evidence="1">
    <location>
        <begin position="26"/>
        <end position="75"/>
    </location>
</feature>
<accession>A0A5N6LSU1</accession>
<proteinExistence type="predicted"/>
<evidence type="ECO:0000313" key="2">
    <source>
        <dbReference type="EMBL" id="KAD2804668.1"/>
    </source>
</evidence>
<evidence type="ECO:0000256" key="1">
    <source>
        <dbReference type="SAM" id="SignalP"/>
    </source>
</evidence>
<organism evidence="2 3">
    <name type="scientific">Mikania micrantha</name>
    <name type="common">bitter vine</name>
    <dbReference type="NCBI Taxonomy" id="192012"/>
    <lineage>
        <taxon>Eukaryota</taxon>
        <taxon>Viridiplantae</taxon>
        <taxon>Streptophyta</taxon>
        <taxon>Embryophyta</taxon>
        <taxon>Tracheophyta</taxon>
        <taxon>Spermatophyta</taxon>
        <taxon>Magnoliopsida</taxon>
        <taxon>eudicotyledons</taxon>
        <taxon>Gunneridae</taxon>
        <taxon>Pentapetalae</taxon>
        <taxon>asterids</taxon>
        <taxon>campanulids</taxon>
        <taxon>Asterales</taxon>
        <taxon>Asteraceae</taxon>
        <taxon>Asteroideae</taxon>
        <taxon>Heliantheae alliance</taxon>
        <taxon>Eupatorieae</taxon>
        <taxon>Mikania</taxon>
    </lineage>
</organism>
<keyword evidence="1" id="KW-0732">Signal</keyword>
<protein>
    <recommendedName>
        <fullName evidence="4">Transmembrane protein</fullName>
    </recommendedName>
</protein>
<gene>
    <name evidence="2" type="ORF">E3N88_38045</name>
</gene>
<sequence>MKYKELTTFLLAILFALMLIPSSSTRTHHDKTTIYAQSHQKKGEVADVETEKLVTTSGNGDGYGSWQCWGAGCGP</sequence>
<dbReference type="AlphaFoldDB" id="A0A5N6LSU1"/>
<comment type="caution">
    <text evidence="2">The sequence shown here is derived from an EMBL/GenBank/DDBJ whole genome shotgun (WGS) entry which is preliminary data.</text>
</comment>
<name>A0A5N6LSU1_9ASTR</name>
<reference evidence="2 3" key="1">
    <citation type="submission" date="2019-05" db="EMBL/GenBank/DDBJ databases">
        <title>Mikania micrantha, genome provides insights into the molecular mechanism of rapid growth.</title>
        <authorList>
            <person name="Liu B."/>
        </authorList>
    </citation>
    <scope>NUCLEOTIDE SEQUENCE [LARGE SCALE GENOMIC DNA]</scope>
    <source>
        <strain evidence="2">NLD-2019</strain>
        <tissue evidence="2">Leaf</tissue>
    </source>
</reference>
<dbReference type="EMBL" id="SZYD01000018">
    <property type="protein sequence ID" value="KAD2804668.1"/>
    <property type="molecule type" value="Genomic_DNA"/>
</dbReference>
<evidence type="ECO:0000313" key="3">
    <source>
        <dbReference type="Proteomes" id="UP000326396"/>
    </source>
</evidence>
<evidence type="ECO:0008006" key="4">
    <source>
        <dbReference type="Google" id="ProtNLM"/>
    </source>
</evidence>
<keyword evidence="3" id="KW-1185">Reference proteome</keyword>
<dbReference type="Proteomes" id="UP000326396">
    <property type="component" value="Linkage Group LG8"/>
</dbReference>
<feature type="signal peptide" evidence="1">
    <location>
        <begin position="1"/>
        <end position="25"/>
    </location>
</feature>